<protein>
    <submittedName>
        <fullName evidence="5">GntR family transcriptional regulator</fullName>
    </submittedName>
</protein>
<dbReference type="RefSeq" id="WP_155668682.1">
    <property type="nucleotide sequence ID" value="NZ_WOCA01000006.1"/>
</dbReference>
<accession>A0A6N8FGC0</accession>
<keyword evidence="6" id="KW-1185">Reference proteome</keyword>
<dbReference type="Pfam" id="PF00392">
    <property type="entry name" value="GntR"/>
    <property type="match status" value="1"/>
</dbReference>
<dbReference type="InterPro" id="IPR036388">
    <property type="entry name" value="WH-like_DNA-bd_sf"/>
</dbReference>
<proteinExistence type="predicted"/>
<dbReference type="GO" id="GO:0003677">
    <property type="term" value="F:DNA binding"/>
    <property type="evidence" value="ECO:0007669"/>
    <property type="project" value="UniProtKB-KW"/>
</dbReference>
<dbReference type="InterPro" id="IPR036390">
    <property type="entry name" value="WH_DNA-bd_sf"/>
</dbReference>
<dbReference type="InterPro" id="IPR000524">
    <property type="entry name" value="Tscrpt_reg_HTH_GntR"/>
</dbReference>
<dbReference type="Proteomes" id="UP000469125">
    <property type="component" value="Unassembled WGS sequence"/>
</dbReference>
<dbReference type="PANTHER" id="PTHR38445">
    <property type="entry name" value="HTH-TYPE TRANSCRIPTIONAL REPRESSOR YTRA"/>
    <property type="match status" value="1"/>
</dbReference>
<dbReference type="CDD" id="cd07377">
    <property type="entry name" value="WHTH_GntR"/>
    <property type="match status" value="1"/>
</dbReference>
<dbReference type="AlphaFoldDB" id="A0A6N8FGC0"/>
<dbReference type="GO" id="GO:0003700">
    <property type="term" value="F:DNA-binding transcription factor activity"/>
    <property type="evidence" value="ECO:0007669"/>
    <property type="project" value="InterPro"/>
</dbReference>
<dbReference type="PANTHER" id="PTHR38445:SF7">
    <property type="entry name" value="GNTR-FAMILY TRANSCRIPTIONAL REGULATOR"/>
    <property type="match status" value="1"/>
</dbReference>
<evidence type="ECO:0000313" key="6">
    <source>
        <dbReference type="Proteomes" id="UP000469125"/>
    </source>
</evidence>
<feature type="domain" description="HTH gntR-type" evidence="4">
    <location>
        <begin position="13"/>
        <end position="81"/>
    </location>
</feature>
<evidence type="ECO:0000256" key="3">
    <source>
        <dbReference type="ARBA" id="ARBA00023163"/>
    </source>
</evidence>
<evidence type="ECO:0000256" key="1">
    <source>
        <dbReference type="ARBA" id="ARBA00023015"/>
    </source>
</evidence>
<name>A0A6N8FGC0_9BACI</name>
<comment type="caution">
    <text evidence="5">The sequence shown here is derived from an EMBL/GenBank/DDBJ whole genome shotgun (WGS) entry which is preliminary data.</text>
</comment>
<dbReference type="SMART" id="SM00345">
    <property type="entry name" value="HTH_GNTR"/>
    <property type="match status" value="1"/>
</dbReference>
<evidence type="ECO:0000256" key="2">
    <source>
        <dbReference type="ARBA" id="ARBA00023125"/>
    </source>
</evidence>
<gene>
    <name evidence="5" type="ORF">GMD78_09940</name>
</gene>
<keyword evidence="1" id="KW-0805">Transcription regulation</keyword>
<dbReference type="SUPFAM" id="SSF46785">
    <property type="entry name" value="Winged helix' DNA-binding domain"/>
    <property type="match status" value="1"/>
</dbReference>
<sequence>MELPIRLSQDSREPIYHQIEHQLKALIAGGHLPAGTSLPSIRALSKDLEISVITIRRAYQNLEIQGFIKTIQGKGTFVAEVNESLKQEVKVSSVKKTIENAVQTALNYHYSIEQIKDIFDQVLDTYRDQEKED</sequence>
<dbReference type="Gene3D" id="1.10.10.10">
    <property type="entry name" value="Winged helix-like DNA-binding domain superfamily/Winged helix DNA-binding domain"/>
    <property type="match status" value="1"/>
</dbReference>
<dbReference type="EMBL" id="WOCA01000006">
    <property type="protein sequence ID" value="MUK88712.1"/>
    <property type="molecule type" value="Genomic_DNA"/>
</dbReference>
<organism evidence="5 6">
    <name type="scientific">Ornithinibacillus caprae</name>
    <dbReference type="NCBI Taxonomy" id="2678566"/>
    <lineage>
        <taxon>Bacteria</taxon>
        <taxon>Bacillati</taxon>
        <taxon>Bacillota</taxon>
        <taxon>Bacilli</taxon>
        <taxon>Bacillales</taxon>
        <taxon>Bacillaceae</taxon>
        <taxon>Ornithinibacillus</taxon>
    </lineage>
</organism>
<evidence type="ECO:0000259" key="4">
    <source>
        <dbReference type="PROSITE" id="PS50949"/>
    </source>
</evidence>
<reference evidence="5 6" key="1">
    <citation type="submission" date="2019-11" db="EMBL/GenBank/DDBJ databases">
        <authorList>
            <person name="Li X."/>
        </authorList>
    </citation>
    <scope>NUCLEOTIDE SEQUENCE [LARGE SCALE GENOMIC DNA]</scope>
    <source>
        <strain evidence="5 6">L9</strain>
    </source>
</reference>
<evidence type="ECO:0000313" key="5">
    <source>
        <dbReference type="EMBL" id="MUK88712.1"/>
    </source>
</evidence>
<keyword evidence="2" id="KW-0238">DNA-binding</keyword>
<dbReference type="PROSITE" id="PS50949">
    <property type="entry name" value="HTH_GNTR"/>
    <property type="match status" value="1"/>
</dbReference>
<keyword evidence="3" id="KW-0804">Transcription</keyword>